<comment type="catalytic activity">
    <reaction evidence="7 13">
        <text>L-seryl-[protein] + ATP = O-phospho-L-seryl-[protein] + ADP + H(+)</text>
        <dbReference type="Rhea" id="RHEA:17989"/>
        <dbReference type="Rhea" id="RHEA-COMP:9863"/>
        <dbReference type="Rhea" id="RHEA-COMP:11604"/>
        <dbReference type="ChEBI" id="CHEBI:15378"/>
        <dbReference type="ChEBI" id="CHEBI:29999"/>
        <dbReference type="ChEBI" id="CHEBI:30616"/>
        <dbReference type="ChEBI" id="CHEBI:83421"/>
        <dbReference type="ChEBI" id="CHEBI:456216"/>
        <dbReference type="EC" id="2.7.11.1"/>
    </reaction>
</comment>
<evidence type="ECO:0000313" key="15">
    <source>
        <dbReference type="EMBL" id="CAF0892180.1"/>
    </source>
</evidence>
<evidence type="ECO:0000256" key="1">
    <source>
        <dbReference type="ARBA" id="ARBA00022527"/>
    </source>
</evidence>
<evidence type="ECO:0000256" key="2">
    <source>
        <dbReference type="ARBA" id="ARBA00022679"/>
    </source>
</evidence>
<evidence type="ECO:0000313" key="16">
    <source>
        <dbReference type="Proteomes" id="UP000663852"/>
    </source>
</evidence>
<comment type="similarity">
    <text evidence="13">Belongs to the protein kinase superfamily. Ser/Thr protein kinase family. Aurora subfamily.</text>
</comment>
<dbReference type="PANTHER" id="PTHR24350">
    <property type="entry name" value="SERINE/THREONINE-PROTEIN KINASE IAL-RELATED"/>
    <property type="match status" value="1"/>
</dbReference>
<keyword evidence="4 13" id="KW-0418">Kinase</keyword>
<evidence type="ECO:0000256" key="11">
    <source>
        <dbReference type="PROSITE-ProRule" id="PRU10141"/>
    </source>
</evidence>
<dbReference type="Pfam" id="PF00069">
    <property type="entry name" value="Pkinase"/>
    <property type="match status" value="1"/>
</dbReference>
<feature type="binding site" evidence="9">
    <location>
        <begin position="194"/>
        <end position="195"/>
    </location>
    <ligand>
        <name>ATP</name>
        <dbReference type="ChEBI" id="CHEBI:30616"/>
    </ligand>
</feature>
<comment type="catalytic activity">
    <reaction evidence="6 13">
        <text>L-threonyl-[protein] + ATP = O-phospho-L-threonyl-[protein] + ADP + H(+)</text>
        <dbReference type="Rhea" id="RHEA:46608"/>
        <dbReference type="Rhea" id="RHEA-COMP:11060"/>
        <dbReference type="Rhea" id="RHEA-COMP:11605"/>
        <dbReference type="ChEBI" id="CHEBI:15378"/>
        <dbReference type="ChEBI" id="CHEBI:30013"/>
        <dbReference type="ChEBI" id="CHEBI:30616"/>
        <dbReference type="ChEBI" id="CHEBI:61977"/>
        <dbReference type="ChEBI" id="CHEBI:456216"/>
        <dbReference type="EC" id="2.7.11.1"/>
    </reaction>
</comment>
<evidence type="ECO:0000256" key="13">
    <source>
        <dbReference type="RuleBase" id="RU367134"/>
    </source>
</evidence>
<reference evidence="15" key="1">
    <citation type="submission" date="2021-02" db="EMBL/GenBank/DDBJ databases">
        <authorList>
            <person name="Nowell W R."/>
        </authorList>
    </citation>
    <scope>NUCLEOTIDE SEQUENCE</scope>
</reference>
<dbReference type="CDD" id="cd14007">
    <property type="entry name" value="STKc_Aurora"/>
    <property type="match status" value="1"/>
</dbReference>
<dbReference type="InterPro" id="IPR011009">
    <property type="entry name" value="Kinase-like_dom_sf"/>
</dbReference>
<organism evidence="15 16">
    <name type="scientific">Adineta ricciae</name>
    <name type="common">Rotifer</name>
    <dbReference type="NCBI Taxonomy" id="249248"/>
    <lineage>
        <taxon>Eukaryota</taxon>
        <taxon>Metazoa</taxon>
        <taxon>Spiralia</taxon>
        <taxon>Gnathifera</taxon>
        <taxon>Rotifera</taxon>
        <taxon>Eurotatoria</taxon>
        <taxon>Bdelloidea</taxon>
        <taxon>Adinetida</taxon>
        <taxon>Adinetidae</taxon>
        <taxon>Adineta</taxon>
    </lineage>
</organism>
<dbReference type="EMBL" id="CAJNOJ010000031">
    <property type="protein sequence ID" value="CAF0892180.1"/>
    <property type="molecule type" value="Genomic_DNA"/>
</dbReference>
<keyword evidence="5 9" id="KW-0067">ATP-binding</keyword>
<name>A0A813YZM1_ADIRI</name>
<evidence type="ECO:0000259" key="14">
    <source>
        <dbReference type="PROSITE" id="PS50011"/>
    </source>
</evidence>
<dbReference type="PROSITE" id="PS00108">
    <property type="entry name" value="PROTEIN_KINASE_ST"/>
    <property type="match status" value="1"/>
</dbReference>
<evidence type="ECO:0000256" key="5">
    <source>
        <dbReference type="ARBA" id="ARBA00022840"/>
    </source>
</evidence>
<feature type="binding site" evidence="9">
    <location>
        <position position="208"/>
    </location>
    <ligand>
        <name>ATP</name>
        <dbReference type="ChEBI" id="CHEBI:30616"/>
    </ligand>
</feature>
<evidence type="ECO:0000256" key="12">
    <source>
        <dbReference type="RuleBase" id="RU000304"/>
    </source>
</evidence>
<evidence type="ECO:0000256" key="6">
    <source>
        <dbReference type="ARBA" id="ARBA00047899"/>
    </source>
</evidence>
<feature type="active site" description="Proton acceptor" evidence="8">
    <location>
        <position position="190"/>
    </location>
</feature>
<comment type="caution">
    <text evidence="15">The sequence shown here is derived from an EMBL/GenBank/DDBJ whole genome shotgun (WGS) entry which is preliminary data.</text>
</comment>
<dbReference type="InterPro" id="IPR000719">
    <property type="entry name" value="Prot_kinase_dom"/>
</dbReference>
<proteinExistence type="inferred from homology"/>
<dbReference type="Gene3D" id="1.10.510.10">
    <property type="entry name" value="Transferase(Phosphotransferase) domain 1"/>
    <property type="match status" value="1"/>
</dbReference>
<feature type="binding site" evidence="9">
    <location>
        <position position="96"/>
    </location>
    <ligand>
        <name>ATP</name>
        <dbReference type="ChEBI" id="CHEBI:30616"/>
    </ligand>
</feature>
<evidence type="ECO:0000256" key="8">
    <source>
        <dbReference type="PIRSR" id="PIRSR630616-1"/>
    </source>
</evidence>
<dbReference type="GO" id="GO:0005524">
    <property type="term" value="F:ATP binding"/>
    <property type="evidence" value="ECO:0007669"/>
    <property type="project" value="UniProtKB-UniRule"/>
</dbReference>
<dbReference type="InterPro" id="IPR030616">
    <property type="entry name" value="Aur-like"/>
</dbReference>
<dbReference type="FunFam" id="1.10.510.10:FF:000571">
    <property type="entry name" value="Maternal embryonic leucine zipper kinase"/>
    <property type="match status" value="1"/>
</dbReference>
<evidence type="ECO:0000256" key="7">
    <source>
        <dbReference type="ARBA" id="ARBA00048679"/>
    </source>
</evidence>
<sequence>MIKNVSSSTPMRPTINIQHDSYEFSEDVLKSPSTHVSMDVSNVATPYQPKSQQLNEKRTKKWSIDDFNIGRRLGEGSYSTVILVEEKKTGFLCALKVIKKSVIRQYQQEHQLIRELEIHMRLFHKHILRMYDFFYDSNRIYVILEYAANDTLASYLKKHQHLDNTRTATFIYQIADALNYCHRLKIMHRDLKPENILLGQFHEIKLADFGLALHCPSSRRTQYIGTMDYMAPEVIENEDVNNSDLSASSADSTTTKVPMPYEELADLWSLGIITYELLVGITPFYDPEITITKKRILSCDYVLPDEMHLDGKHLITHLLQYDRQKRLTIPNVFEHKFIRTFAQTNFLNETFHQFATMHHSQTNT</sequence>
<dbReference type="SMART" id="SM00220">
    <property type="entry name" value="S_TKc"/>
    <property type="match status" value="1"/>
</dbReference>
<keyword evidence="2 13" id="KW-0808">Transferase</keyword>
<dbReference type="FunFam" id="3.30.200.20:FF:000042">
    <property type="entry name" value="Aurora kinase A"/>
    <property type="match status" value="1"/>
</dbReference>
<dbReference type="InterPro" id="IPR008271">
    <property type="entry name" value="Ser/Thr_kinase_AS"/>
</dbReference>
<dbReference type="OrthoDB" id="377346at2759"/>
<dbReference type="PROSITE" id="PS50011">
    <property type="entry name" value="PROTEIN_KINASE_DOM"/>
    <property type="match status" value="1"/>
</dbReference>
<feature type="cross-link" description="Glycyl lysine isopeptide (Lys-Gly) (interchain with G-Cter in SUMO2)" evidence="10">
    <location>
        <position position="192"/>
    </location>
</feature>
<evidence type="ECO:0000256" key="3">
    <source>
        <dbReference type="ARBA" id="ARBA00022741"/>
    </source>
</evidence>
<feature type="binding site" evidence="11">
    <location>
        <position position="100"/>
    </location>
    <ligand>
        <name>ATP</name>
        <dbReference type="ChEBI" id="CHEBI:30616"/>
    </ligand>
</feature>
<dbReference type="Proteomes" id="UP000663852">
    <property type="component" value="Unassembled WGS sequence"/>
</dbReference>
<keyword evidence="1 12" id="KW-0723">Serine/threonine-protein kinase</keyword>
<accession>A0A813YZM1</accession>
<dbReference type="SUPFAM" id="SSF56112">
    <property type="entry name" value="Protein kinase-like (PK-like)"/>
    <property type="match status" value="1"/>
</dbReference>
<dbReference type="AlphaFoldDB" id="A0A813YZM1"/>
<feature type="binding site" evidence="9">
    <location>
        <begin position="145"/>
        <end position="147"/>
    </location>
    <ligand>
        <name>ATP</name>
        <dbReference type="ChEBI" id="CHEBI:30616"/>
    </ligand>
</feature>
<protein>
    <recommendedName>
        <fullName evidence="13">Aurora kinase</fullName>
        <ecNumber evidence="13">2.7.11.1</ecNumber>
    </recommendedName>
</protein>
<evidence type="ECO:0000256" key="10">
    <source>
        <dbReference type="PIRSR" id="PIRSR630616-3"/>
    </source>
</evidence>
<dbReference type="EC" id="2.7.11.1" evidence="13"/>
<evidence type="ECO:0000256" key="4">
    <source>
        <dbReference type="ARBA" id="ARBA00022777"/>
    </source>
</evidence>
<gene>
    <name evidence="15" type="ORF">EDS130_LOCUS9343</name>
</gene>
<feature type="domain" description="Protein kinase" evidence="14">
    <location>
        <begin position="67"/>
        <end position="338"/>
    </location>
</feature>
<dbReference type="InterPro" id="IPR017441">
    <property type="entry name" value="Protein_kinase_ATP_BS"/>
</dbReference>
<keyword evidence="3 9" id="KW-0547">Nucleotide-binding</keyword>
<evidence type="ECO:0000256" key="9">
    <source>
        <dbReference type="PIRSR" id="PIRSR630616-2"/>
    </source>
</evidence>
<dbReference type="PROSITE" id="PS00107">
    <property type="entry name" value="PROTEIN_KINASE_ATP"/>
    <property type="match status" value="1"/>
</dbReference>
<dbReference type="GO" id="GO:0004674">
    <property type="term" value="F:protein serine/threonine kinase activity"/>
    <property type="evidence" value="ECO:0007669"/>
    <property type="project" value="UniProtKB-KW"/>
</dbReference>